<proteinExistence type="predicted"/>
<dbReference type="EMBL" id="VSSQ01025017">
    <property type="protein sequence ID" value="MPM72878.1"/>
    <property type="molecule type" value="Genomic_DNA"/>
</dbReference>
<accession>A0A645C680</accession>
<evidence type="ECO:0000313" key="1">
    <source>
        <dbReference type="EMBL" id="MPM72878.1"/>
    </source>
</evidence>
<reference evidence="1" key="1">
    <citation type="submission" date="2019-08" db="EMBL/GenBank/DDBJ databases">
        <authorList>
            <person name="Kucharzyk K."/>
            <person name="Murdoch R.W."/>
            <person name="Higgins S."/>
            <person name="Loffler F."/>
        </authorList>
    </citation>
    <scope>NUCLEOTIDE SEQUENCE</scope>
</reference>
<sequence>MIEGPAVSVGKTFEGCNPVVACWSKNSSEKYNDQQDGCYICYKKPEYPADFDIGSGIDFRPSFFDAEEPCKQNSFKGSKDKQGKRTCPVIVFIEDALIEKQNRWHSDYQNDNSKCDSRLFP</sequence>
<name>A0A645C680_9ZZZZ</name>
<gene>
    <name evidence="1" type="ORF">SDC9_119854</name>
</gene>
<dbReference type="AlphaFoldDB" id="A0A645C680"/>
<organism evidence="1">
    <name type="scientific">bioreactor metagenome</name>
    <dbReference type="NCBI Taxonomy" id="1076179"/>
    <lineage>
        <taxon>unclassified sequences</taxon>
        <taxon>metagenomes</taxon>
        <taxon>ecological metagenomes</taxon>
    </lineage>
</organism>
<protein>
    <submittedName>
        <fullName evidence="1">Uncharacterized protein</fullName>
    </submittedName>
</protein>
<comment type="caution">
    <text evidence="1">The sequence shown here is derived from an EMBL/GenBank/DDBJ whole genome shotgun (WGS) entry which is preliminary data.</text>
</comment>